<evidence type="ECO:0000313" key="2">
    <source>
        <dbReference type="EMBL" id="SUK95040.1"/>
    </source>
</evidence>
<evidence type="ECO:0000313" key="3">
    <source>
        <dbReference type="Proteomes" id="UP000254502"/>
    </source>
</evidence>
<reference evidence="2 3" key="1">
    <citation type="submission" date="2018-06" db="EMBL/GenBank/DDBJ databases">
        <authorList>
            <consortium name="Pathogen Informatics"/>
            <person name="Doyle S."/>
        </authorList>
    </citation>
    <scope>NUCLEOTIDE SEQUENCE [LARGE SCALE GENOMIC DNA]</scope>
    <source>
        <strain evidence="2 3">NCTC5664</strain>
    </source>
</reference>
<dbReference type="Gene3D" id="3.10.20.30">
    <property type="match status" value="1"/>
</dbReference>
<dbReference type="Proteomes" id="UP000254502">
    <property type="component" value="Unassembled WGS sequence"/>
</dbReference>
<accession>A0A380E4V7</accession>
<evidence type="ECO:0000256" key="1">
    <source>
        <dbReference type="SAM" id="MobiDB-lite"/>
    </source>
</evidence>
<feature type="region of interest" description="Disordered" evidence="1">
    <location>
        <begin position="1"/>
        <end position="29"/>
    </location>
</feature>
<keyword evidence="2" id="KW-0436">Ligase</keyword>
<feature type="compositionally biased region" description="Basic and acidic residues" evidence="1">
    <location>
        <begin position="11"/>
        <end position="21"/>
    </location>
</feature>
<sequence length="29" mass="3241">MEQINIQFPDGNKKAFDKGTTTEDIATIN</sequence>
<dbReference type="EC" id="6.1.1.3" evidence="2"/>
<protein>
    <submittedName>
        <fullName evidence="2">Threonyl-tRNA synthetase</fullName>
        <ecNumber evidence="2">6.1.1.3</ecNumber>
    </submittedName>
</protein>
<dbReference type="EMBL" id="UHAQ01000004">
    <property type="protein sequence ID" value="SUK95040.1"/>
    <property type="molecule type" value="Genomic_DNA"/>
</dbReference>
<organism evidence="2 3">
    <name type="scientific">Staphylococcus aureus</name>
    <dbReference type="NCBI Taxonomy" id="1280"/>
    <lineage>
        <taxon>Bacteria</taxon>
        <taxon>Bacillati</taxon>
        <taxon>Bacillota</taxon>
        <taxon>Bacilli</taxon>
        <taxon>Bacillales</taxon>
        <taxon>Staphylococcaceae</taxon>
        <taxon>Staphylococcus</taxon>
    </lineage>
</organism>
<dbReference type="InterPro" id="IPR012675">
    <property type="entry name" value="Beta-grasp_dom_sf"/>
</dbReference>
<dbReference type="AlphaFoldDB" id="A0A380E4V7"/>
<name>A0A380E4V7_STAAU</name>
<proteinExistence type="predicted"/>
<gene>
    <name evidence="2" type="primary">thrS_7</name>
    <name evidence="2" type="ORF">NCTC5664_03677</name>
</gene>
<dbReference type="GO" id="GO:0004829">
    <property type="term" value="F:threonine-tRNA ligase activity"/>
    <property type="evidence" value="ECO:0007669"/>
    <property type="project" value="UniProtKB-EC"/>
</dbReference>
<keyword evidence="2" id="KW-0030">Aminoacyl-tRNA synthetase</keyword>